<evidence type="ECO:0000256" key="9">
    <source>
        <dbReference type="ARBA" id="ARBA00023136"/>
    </source>
</evidence>
<evidence type="ECO:0000256" key="5">
    <source>
        <dbReference type="ARBA" id="ARBA00022741"/>
    </source>
</evidence>
<gene>
    <name evidence="15" type="ORF">HYH03_000135</name>
</gene>
<keyword evidence="4" id="KW-0962">Peroxisome biogenesis</keyword>
<feature type="compositionally biased region" description="Low complexity" evidence="13">
    <location>
        <begin position="454"/>
        <end position="500"/>
    </location>
</feature>
<feature type="compositionally biased region" description="Gly residues" evidence="13">
    <location>
        <begin position="1656"/>
        <end position="1669"/>
    </location>
</feature>
<reference evidence="15" key="1">
    <citation type="journal article" date="2020" name="bioRxiv">
        <title>Comparative genomics of Chlamydomonas.</title>
        <authorList>
            <person name="Craig R.J."/>
            <person name="Hasan A.R."/>
            <person name="Ness R.W."/>
            <person name="Keightley P.D."/>
        </authorList>
    </citation>
    <scope>NUCLEOTIDE SEQUENCE</scope>
    <source>
        <strain evidence="15">CCAP 11/70</strain>
    </source>
</reference>
<dbReference type="GO" id="GO:0016887">
    <property type="term" value="F:ATP hydrolysis activity"/>
    <property type="evidence" value="ECO:0007669"/>
    <property type="project" value="InterPro"/>
</dbReference>
<evidence type="ECO:0000256" key="10">
    <source>
        <dbReference type="ARBA" id="ARBA00032509"/>
    </source>
</evidence>
<dbReference type="InterPro" id="IPR027417">
    <property type="entry name" value="P-loop_NTPase"/>
</dbReference>
<evidence type="ECO:0000313" key="15">
    <source>
        <dbReference type="EMBL" id="KAG2501630.1"/>
    </source>
</evidence>
<evidence type="ECO:0000256" key="11">
    <source>
        <dbReference type="ARBA" id="ARBA00034532"/>
    </source>
</evidence>
<dbReference type="InterPro" id="IPR003959">
    <property type="entry name" value="ATPase_AAA_core"/>
</dbReference>
<accession>A0A835YF10</accession>
<dbReference type="Gene3D" id="3.10.330.10">
    <property type="match status" value="1"/>
</dbReference>
<comment type="similarity">
    <text evidence="2">Belongs to the AAA ATPase family.</text>
</comment>
<feature type="compositionally biased region" description="Pro residues" evidence="13">
    <location>
        <begin position="273"/>
        <end position="295"/>
    </location>
</feature>
<name>A0A835YF10_9CHLO</name>
<feature type="region of interest" description="Disordered" evidence="13">
    <location>
        <begin position="1227"/>
        <end position="1250"/>
    </location>
</feature>
<feature type="region of interest" description="Disordered" evidence="13">
    <location>
        <begin position="454"/>
        <end position="509"/>
    </location>
</feature>
<dbReference type="Pfam" id="PF17862">
    <property type="entry name" value="AAA_lid_3"/>
    <property type="match status" value="1"/>
</dbReference>
<feature type="region of interest" description="Disordered" evidence="13">
    <location>
        <begin position="915"/>
        <end position="952"/>
    </location>
</feature>
<feature type="compositionally biased region" description="Low complexity" evidence="13">
    <location>
        <begin position="303"/>
        <end position="319"/>
    </location>
</feature>
<dbReference type="GO" id="GO:0016558">
    <property type="term" value="P:protein import into peroxisome matrix"/>
    <property type="evidence" value="ECO:0007669"/>
    <property type="project" value="TreeGrafter"/>
</dbReference>
<comment type="caution">
    <text evidence="15">The sequence shown here is derived from an EMBL/GenBank/DDBJ whole genome shotgun (WGS) entry which is preliminary data.</text>
</comment>
<organism evidence="15 16">
    <name type="scientific">Edaphochlamys debaryana</name>
    <dbReference type="NCBI Taxonomy" id="47281"/>
    <lineage>
        <taxon>Eukaryota</taxon>
        <taxon>Viridiplantae</taxon>
        <taxon>Chlorophyta</taxon>
        <taxon>core chlorophytes</taxon>
        <taxon>Chlorophyceae</taxon>
        <taxon>CS clade</taxon>
        <taxon>Chlamydomonadales</taxon>
        <taxon>Chlamydomonadales incertae sedis</taxon>
        <taxon>Edaphochlamys</taxon>
    </lineage>
</organism>
<comment type="subcellular location">
    <subcellularLocation>
        <location evidence="1">Membrane</location>
    </subcellularLocation>
</comment>
<keyword evidence="7" id="KW-0067">ATP-binding</keyword>
<dbReference type="Proteomes" id="UP000612055">
    <property type="component" value="Unassembled WGS sequence"/>
</dbReference>
<dbReference type="PROSITE" id="PS00674">
    <property type="entry name" value="AAA"/>
    <property type="match status" value="1"/>
</dbReference>
<feature type="compositionally biased region" description="Basic and acidic residues" evidence="13">
    <location>
        <begin position="939"/>
        <end position="952"/>
    </location>
</feature>
<dbReference type="SUPFAM" id="SSF54585">
    <property type="entry name" value="Cdc48 domain 2-like"/>
    <property type="match status" value="1"/>
</dbReference>
<feature type="domain" description="AAA+ ATPase" evidence="14">
    <location>
        <begin position="1323"/>
        <end position="1463"/>
    </location>
</feature>
<dbReference type="OrthoDB" id="2187at2759"/>
<proteinExistence type="inferred from homology"/>
<keyword evidence="6" id="KW-0378">Hydrolase</keyword>
<keyword evidence="3" id="KW-0813">Transport</keyword>
<dbReference type="SUPFAM" id="SSF52540">
    <property type="entry name" value="P-loop containing nucleoside triphosphate hydrolases"/>
    <property type="match status" value="2"/>
</dbReference>
<evidence type="ECO:0000256" key="7">
    <source>
        <dbReference type="ARBA" id="ARBA00022840"/>
    </source>
</evidence>
<feature type="compositionally biased region" description="Pro residues" evidence="13">
    <location>
        <begin position="922"/>
        <end position="933"/>
    </location>
</feature>
<feature type="region of interest" description="Disordered" evidence="13">
    <location>
        <begin position="1649"/>
        <end position="1669"/>
    </location>
</feature>
<dbReference type="InterPro" id="IPR003593">
    <property type="entry name" value="AAA+_ATPase"/>
</dbReference>
<feature type="domain" description="AAA+ ATPase" evidence="14">
    <location>
        <begin position="1004"/>
        <end position="1170"/>
    </location>
</feature>
<dbReference type="PANTHER" id="PTHR23077">
    <property type="entry name" value="AAA-FAMILY ATPASE"/>
    <property type="match status" value="1"/>
</dbReference>
<protein>
    <recommendedName>
        <fullName evidence="11">Peroxisomal ATPase PEX1</fullName>
    </recommendedName>
    <alternativeName>
        <fullName evidence="10">Peroxin-1</fullName>
    </alternativeName>
</protein>
<keyword evidence="5" id="KW-0547">Nucleotide-binding</keyword>
<feature type="compositionally biased region" description="Gly residues" evidence="13">
    <location>
        <begin position="325"/>
        <end position="345"/>
    </location>
</feature>
<evidence type="ECO:0000256" key="13">
    <source>
        <dbReference type="SAM" id="MobiDB-lite"/>
    </source>
</evidence>
<feature type="region of interest" description="Disordered" evidence="13">
    <location>
        <begin position="1557"/>
        <end position="1593"/>
    </location>
</feature>
<dbReference type="SMART" id="SM00382">
    <property type="entry name" value="AAA"/>
    <property type="match status" value="2"/>
</dbReference>
<feature type="compositionally biased region" description="Low complexity" evidence="13">
    <location>
        <begin position="1566"/>
        <end position="1575"/>
    </location>
</feature>
<dbReference type="InterPro" id="IPR015342">
    <property type="entry name" value="PEX1-N_C-lobe"/>
</dbReference>
<keyword evidence="16" id="KW-1185">Reference proteome</keyword>
<evidence type="ECO:0000256" key="12">
    <source>
        <dbReference type="ARBA" id="ARBA00048778"/>
    </source>
</evidence>
<evidence type="ECO:0000256" key="6">
    <source>
        <dbReference type="ARBA" id="ARBA00022801"/>
    </source>
</evidence>
<dbReference type="GO" id="GO:0005524">
    <property type="term" value="F:ATP binding"/>
    <property type="evidence" value="ECO:0007669"/>
    <property type="project" value="UniProtKB-KW"/>
</dbReference>
<evidence type="ECO:0000256" key="3">
    <source>
        <dbReference type="ARBA" id="ARBA00022448"/>
    </source>
</evidence>
<keyword evidence="9" id="KW-0472">Membrane</keyword>
<dbReference type="EMBL" id="JAEHOE010000001">
    <property type="protein sequence ID" value="KAG2501630.1"/>
    <property type="molecule type" value="Genomic_DNA"/>
</dbReference>
<evidence type="ECO:0000256" key="4">
    <source>
        <dbReference type="ARBA" id="ARBA00022593"/>
    </source>
</evidence>
<dbReference type="InterPro" id="IPR029067">
    <property type="entry name" value="CDC48_domain_2-like_sf"/>
</dbReference>
<feature type="region of interest" description="Disordered" evidence="13">
    <location>
        <begin position="266"/>
        <end position="440"/>
    </location>
</feature>
<dbReference type="InterPro" id="IPR041569">
    <property type="entry name" value="AAA_lid_3"/>
</dbReference>
<feature type="compositionally biased region" description="Gly residues" evidence="13">
    <location>
        <begin position="1576"/>
        <end position="1587"/>
    </location>
</feature>
<dbReference type="GO" id="GO:0005778">
    <property type="term" value="C:peroxisomal membrane"/>
    <property type="evidence" value="ECO:0007669"/>
    <property type="project" value="TreeGrafter"/>
</dbReference>
<dbReference type="Pfam" id="PF09262">
    <property type="entry name" value="PEX-1N"/>
    <property type="match status" value="1"/>
</dbReference>
<evidence type="ECO:0000313" key="16">
    <source>
        <dbReference type="Proteomes" id="UP000612055"/>
    </source>
</evidence>
<dbReference type="GO" id="GO:0005829">
    <property type="term" value="C:cytosol"/>
    <property type="evidence" value="ECO:0007669"/>
    <property type="project" value="TreeGrafter"/>
</dbReference>
<dbReference type="Pfam" id="PF00004">
    <property type="entry name" value="AAA"/>
    <property type="match status" value="2"/>
</dbReference>
<dbReference type="InterPro" id="IPR050168">
    <property type="entry name" value="AAA_ATPase_domain"/>
</dbReference>
<keyword evidence="8" id="KW-0653">Protein transport</keyword>
<dbReference type="Gene3D" id="3.40.50.300">
    <property type="entry name" value="P-loop containing nucleotide triphosphate hydrolases"/>
    <property type="match status" value="2"/>
</dbReference>
<evidence type="ECO:0000256" key="2">
    <source>
        <dbReference type="ARBA" id="ARBA00006914"/>
    </source>
</evidence>
<dbReference type="PANTHER" id="PTHR23077:SF12">
    <property type="entry name" value="PEROXISOMAL ATPASE PEX1"/>
    <property type="match status" value="1"/>
</dbReference>
<comment type="catalytic activity">
    <reaction evidence="12">
        <text>ATP + H2O = ADP + phosphate + H(+)</text>
        <dbReference type="Rhea" id="RHEA:13065"/>
        <dbReference type="ChEBI" id="CHEBI:15377"/>
        <dbReference type="ChEBI" id="CHEBI:15378"/>
        <dbReference type="ChEBI" id="CHEBI:30616"/>
        <dbReference type="ChEBI" id="CHEBI:43474"/>
        <dbReference type="ChEBI" id="CHEBI:456216"/>
    </reaction>
    <physiologicalReaction direction="left-to-right" evidence="12">
        <dbReference type="Rhea" id="RHEA:13066"/>
    </physiologicalReaction>
</comment>
<dbReference type="InterPro" id="IPR003960">
    <property type="entry name" value="ATPase_AAA_CS"/>
</dbReference>
<feature type="compositionally biased region" description="Gly residues" evidence="13">
    <location>
        <begin position="1238"/>
        <end position="1250"/>
    </location>
</feature>
<evidence type="ECO:0000256" key="1">
    <source>
        <dbReference type="ARBA" id="ARBA00004370"/>
    </source>
</evidence>
<evidence type="ECO:0000259" key="14">
    <source>
        <dbReference type="SMART" id="SM00382"/>
    </source>
</evidence>
<sequence length="1669" mass="162079">MEFVESMGGGRAASRTDTLTVTLISERTNWVSVPSALANKLYGLNELPVVLQLRVLDGAGRPCKQRPHPIHVAWTGDTLPASRVPGGPGGQQLGVPSALAAGLGLRADARVTVAPLLGVPAASWVEVEPEGEGDWEVAEANAGFLEDQMLGQVGVLSRGQALTVWGRGGAGVRLRVLGCAPTDLVRLVPGAEVRVAPKPRGAALAGLLGQAAAQAAAGAAAGAANVGGGAGAGGVGVSGQGLGPGLGHRPQMVPLANGPNGHGYYGVAGAWQGPPPPAANGQPPMPPGPHGPPPGFLGGAPGSGPAANGAAPPGLSHGPAPAPGSGPGSGGGGGGGGGAEGGMRRGGSLRREPSGGECGGGPGSRLLTPPAWAGGLYRSAPAGEVEEARPGPLPSLPGLGQAPSQPVEARRGAGPRPAAGNGGASGGRSSLEVGSTPSSSLAAVGVDGAPAAAGAATTMGSAPASGSVPAAAGPRPGAEARASTADVGAGHAATPAAADRPPLPLRLRVLDPPPSKYLVPLPLAPGAAPPPGSAGGGGGGPVSTAAAAPLAVQSWLTLAVAVAPSTAVTLLGTAGSAAAAAVGGTTLVRLHGRGAVRDLLGVLVPEPACPVGHVMLAPPLQHVLCVLPHMHVTITALPGCTTMTDSTAAQGPEADAAAAAALPSLTLHPLPVPAARLAAAAAAAQTPPGVAAPAAPPAAASVPAGTSEGLVPYQAALLAAATGSGRASSEPAAAAAADPAAASPSQALALSYAVQQWLAAQMEGIRQAVLQCTACTACDARDERQQCPDVRLPYASGAVLHFRIPPGCWLLPGIGSKTAAAAAAVGTDESAPPPAPGDYCLIAHAIRRSHAQAHASAAPATATAAPPPLVSAGMLTALAAAPAATSTATAAAPPLAIKLGQPVVLPAASYPTPRNGTAILPRPLPPPLRPLTPPAAGSRSERETQDPLDRSHTDQMKYLDRMDLDLDVSHLSWLAGPLEQSLRRLLPQLDPGVGAAVAAAGLPRCGGVLVTGPPGSGRSALLAALGDVAERHPALQAHVMALQCGRLAGGGVGACCSLLAAAAAEAQALAPCLLLLDDLDALAPAGADGPEYGMQHPDGAAAAARLADWLAALMDELAAAAAGAAAAAWPHSGPPPAVAVAACAKDAGAVAAALRRVGRLDVEVRLPAPGSAGRGAMMQAAARARGVRADPAALAAVAAAAEGFEGADLRLLLDRAIHTAMRRQLGNGGPAAAAAAGAGPGGGGGNGGGRGAELALTEADLRGALEGFVPAPFWGVQQASAAAGKAEGWEDVGGLEEVVAALREALLLPIRHRALVAAAPLRLRTGALLYGPPGCGKTHVVAAAVAAVSKVAPLRFFTVKGPELLNKYIGASEAAVRDLFARAAAAAPAVLFFDEFDAIAPPRGHDSTGVTDRVVNQLLTELDGVEGLRGVVVLGATSRPDMIDAALLRPGRLDRLLFCGPPRSRGQRLQILRALSRKLRLAPDVDLGAVAGASEGLTGADLGAVLSEAALHAINESVQGAEAAGAAEAEAGVAGLGGAEPGEAAAATRASLATAPDAAGVTPLPGTGAASAGSGEQSGSGGAGGSGATDSVAGADAPSAAAAASAGGGGSGPLICWRHVQRALAGARPSLPASEAARLEGLYARFRSDREASGARPGGTGAGGRATLA</sequence>
<dbReference type="FunFam" id="3.40.50.300:FF:000149">
    <property type="entry name" value="Nuclear valosin-containing protein-like"/>
    <property type="match status" value="1"/>
</dbReference>
<dbReference type="Gene3D" id="1.10.8.60">
    <property type="match status" value="2"/>
</dbReference>
<evidence type="ECO:0000256" key="8">
    <source>
        <dbReference type="ARBA" id="ARBA00022927"/>
    </source>
</evidence>